<protein>
    <submittedName>
        <fullName evidence="1">DUF6422 family protein</fullName>
    </submittedName>
</protein>
<proteinExistence type="predicted"/>
<accession>A0ABZ0LWB9</accession>
<name>A0ABZ0LWB9_9ACTN</name>
<reference evidence="1 2" key="1">
    <citation type="submission" date="2023-10" db="EMBL/GenBank/DDBJ databases">
        <title>The genome sequence of Streptomyces sp. HUAS YS2.</title>
        <authorList>
            <person name="Mo P."/>
        </authorList>
    </citation>
    <scope>NUCLEOTIDE SEQUENCE [LARGE SCALE GENOMIC DNA]</scope>
    <source>
        <strain evidence="1 2">HUAS YS2</strain>
    </source>
</reference>
<keyword evidence="2" id="KW-1185">Reference proteome</keyword>
<organism evidence="1 2">
    <name type="scientific">Streptomyces solicathayae</name>
    <dbReference type="NCBI Taxonomy" id="3081768"/>
    <lineage>
        <taxon>Bacteria</taxon>
        <taxon>Bacillati</taxon>
        <taxon>Actinomycetota</taxon>
        <taxon>Actinomycetes</taxon>
        <taxon>Kitasatosporales</taxon>
        <taxon>Streptomycetaceae</taxon>
        <taxon>Streptomyces</taxon>
    </lineage>
</organism>
<dbReference type="InterPro" id="IPR046307">
    <property type="entry name" value="DUF6422"/>
</dbReference>
<dbReference type="RefSeq" id="WP_318105847.1">
    <property type="nucleotide sequence ID" value="NZ_CP137573.1"/>
</dbReference>
<gene>
    <name evidence="1" type="ORF">R2D22_20945</name>
</gene>
<dbReference type="EMBL" id="CP137573">
    <property type="protein sequence ID" value="WOX23717.1"/>
    <property type="molecule type" value="Genomic_DNA"/>
</dbReference>
<evidence type="ECO:0000313" key="2">
    <source>
        <dbReference type="Proteomes" id="UP001301731"/>
    </source>
</evidence>
<sequence length="92" mass="9415">MSAHQRRQDLTDEQSVVLNKAAFVVISARQEGAAMLRESSVDLPDGWFSSPCAECACSDYAGDGGACTNNVVGPEGGSSGPCGHASSDHLGS</sequence>
<evidence type="ECO:0000313" key="1">
    <source>
        <dbReference type="EMBL" id="WOX23717.1"/>
    </source>
</evidence>
<dbReference type="Proteomes" id="UP001301731">
    <property type="component" value="Chromosome"/>
</dbReference>
<dbReference type="Pfam" id="PF19986">
    <property type="entry name" value="DUF6422"/>
    <property type="match status" value="1"/>
</dbReference>